<accession>A0ABV6NVN9</accession>
<feature type="transmembrane region" description="Helical" evidence="2">
    <location>
        <begin position="20"/>
        <end position="39"/>
    </location>
</feature>
<evidence type="ECO:0000256" key="1">
    <source>
        <dbReference type="SAM" id="MobiDB-lite"/>
    </source>
</evidence>
<dbReference type="Proteomes" id="UP001589894">
    <property type="component" value="Unassembled WGS sequence"/>
</dbReference>
<dbReference type="EMBL" id="JBHLUE010000005">
    <property type="protein sequence ID" value="MFC0564322.1"/>
    <property type="molecule type" value="Genomic_DNA"/>
</dbReference>
<dbReference type="Gene3D" id="1.10.10.10">
    <property type="entry name" value="Winged helix-like DNA-binding domain superfamily/Winged helix DNA-binding domain"/>
    <property type="match status" value="1"/>
</dbReference>
<feature type="region of interest" description="Disordered" evidence="1">
    <location>
        <begin position="366"/>
        <end position="399"/>
    </location>
</feature>
<protein>
    <recommendedName>
        <fullName evidence="3">Bacterial transcriptional activator domain-containing protein</fullName>
    </recommendedName>
</protein>
<feature type="domain" description="Bacterial transcriptional activator" evidence="3">
    <location>
        <begin position="499"/>
        <end position="631"/>
    </location>
</feature>
<comment type="caution">
    <text evidence="4">The sequence shown here is derived from an EMBL/GenBank/DDBJ whole genome shotgun (WGS) entry which is preliminary data.</text>
</comment>
<keyword evidence="2" id="KW-0812">Transmembrane</keyword>
<dbReference type="RefSeq" id="WP_377337318.1">
    <property type="nucleotide sequence ID" value="NZ_JBHLUE010000005.1"/>
</dbReference>
<proteinExistence type="predicted"/>
<evidence type="ECO:0000313" key="4">
    <source>
        <dbReference type="EMBL" id="MFC0564322.1"/>
    </source>
</evidence>
<reference evidence="4 5" key="1">
    <citation type="submission" date="2024-09" db="EMBL/GenBank/DDBJ databases">
        <authorList>
            <person name="Sun Q."/>
            <person name="Mori K."/>
        </authorList>
    </citation>
    <scope>NUCLEOTIDE SEQUENCE [LARGE SCALE GENOMIC DNA]</scope>
    <source>
        <strain evidence="4 5">TBRC 2205</strain>
    </source>
</reference>
<name>A0ABV6NVN9_9ACTN</name>
<evidence type="ECO:0000256" key="2">
    <source>
        <dbReference type="SAM" id="Phobius"/>
    </source>
</evidence>
<dbReference type="Gene3D" id="1.25.40.10">
    <property type="entry name" value="Tetratricopeptide repeat domain"/>
    <property type="match status" value="1"/>
</dbReference>
<feature type="region of interest" description="Disordered" evidence="1">
    <location>
        <begin position="76"/>
        <end position="95"/>
    </location>
</feature>
<keyword evidence="5" id="KW-1185">Reference proteome</keyword>
<dbReference type="SMART" id="SM01043">
    <property type="entry name" value="BTAD"/>
    <property type="match status" value="1"/>
</dbReference>
<dbReference type="InterPro" id="IPR036388">
    <property type="entry name" value="WH-like_DNA-bd_sf"/>
</dbReference>
<keyword evidence="2" id="KW-1133">Transmembrane helix</keyword>
<evidence type="ECO:0000259" key="3">
    <source>
        <dbReference type="SMART" id="SM01043"/>
    </source>
</evidence>
<dbReference type="InterPro" id="IPR005158">
    <property type="entry name" value="BTAD"/>
</dbReference>
<dbReference type="PANTHER" id="PTHR35807">
    <property type="entry name" value="TRANSCRIPTIONAL REGULATOR REDD-RELATED"/>
    <property type="match status" value="1"/>
</dbReference>
<dbReference type="InterPro" id="IPR011990">
    <property type="entry name" value="TPR-like_helical_dom_sf"/>
</dbReference>
<sequence>MRQWLADPVTDQTLRFALTAAGWLVWLFLASTLVLRLLARVQAGVRWLRRIPLPTPMQATASGMAGAALLAIPGGSSTTAPADPGHGGPAAGDVLDRSTVADPILPGGEREATAPTDGVHLPGGWMPAHTAQQVGAAATLLWIRRRRVYRPRPTNRPGNADLDLADLPVTVRAVQAALSSLSSEPTTATGPEIGWLPPPLRDLPAGGVGLTGPGALDAARGILVTALLAIRPTTYRPQRIITTRTVLDRLLPENIGDLPGLIVTGTEHEAMAVAAAPPYPDRHAETLLLMDSVTDAQVARRTAAFGEGSGVAAVVLLGEWQAGTTWQVNPSGHVHDPYRPDAAGRRLCVLNATATADLLTVIRHAASPAPPPQPASAASQVRIPRQTTPPPAEVRTSEPTPQLRLRLLGEPELRYAGQGLTIRRNATWQVLAFLAIRPEGATAGELVGAIWPGISPRTVTGRLYTTLSDLRVITRTAADTTVITSTDQRYHLQGDHLEVDLWRLRDAARHAATAVTDTTAAWQAVIDAYTGDLAAGRSWAWIDGPREAGRRLVLDAYGHLAEIAPDPQAALALVQEGIRVDPYNEDLHHRAIRLLAAAGDQTALDDLVDRYTQRLAAVGLEPSQQLRGAAA</sequence>
<gene>
    <name evidence="4" type="ORF">ACFFHU_09115</name>
</gene>
<evidence type="ECO:0000313" key="5">
    <source>
        <dbReference type="Proteomes" id="UP001589894"/>
    </source>
</evidence>
<keyword evidence="2" id="KW-0472">Membrane</keyword>
<dbReference type="InterPro" id="IPR051677">
    <property type="entry name" value="AfsR-DnrI-RedD_regulator"/>
</dbReference>
<organism evidence="4 5">
    <name type="scientific">Plantactinospora siamensis</name>
    <dbReference type="NCBI Taxonomy" id="555372"/>
    <lineage>
        <taxon>Bacteria</taxon>
        <taxon>Bacillati</taxon>
        <taxon>Actinomycetota</taxon>
        <taxon>Actinomycetes</taxon>
        <taxon>Micromonosporales</taxon>
        <taxon>Micromonosporaceae</taxon>
        <taxon>Plantactinospora</taxon>
    </lineage>
</organism>